<name>A0A0C6DV18_STAAU</name>
<reference evidence="1" key="1">
    <citation type="submission" date="2014-08" db="EMBL/GenBank/DDBJ databases">
        <title>Comparative genomics of MRSA.</title>
        <authorList>
            <person name="Yamamoto T."/>
        </authorList>
    </citation>
    <scope>NUCLEOTIDE SEQUENCE</scope>
    <source>
        <strain evidence="1">OC3</strain>
    </source>
</reference>
<protein>
    <submittedName>
        <fullName evidence="1">Uncharacterized protein</fullName>
    </submittedName>
</protein>
<dbReference type="AlphaFoldDB" id="A0A0C6DV18"/>
<dbReference type="RefSeq" id="WP_015978335.1">
    <property type="nucleotide sequence ID" value="NZ_BBKC01000022.1"/>
</dbReference>
<sequence length="131" mass="14234">MEANLKGVKKLVYKGVEYSKVFAGNTKVWSKPPSFVIKPLPKNKYPDSIEDSTAKWTINGVEPNKNYQVTIENVRSGIMRISQTNLGSSDLGISGVNSGVASKNINFSNPSGMLYVTISDVYSGSPTLTIE</sequence>
<proteinExistence type="predicted"/>
<accession>A0A0C6DV18</accession>
<evidence type="ECO:0000313" key="1">
    <source>
        <dbReference type="EMBL" id="BAQ25901.1"/>
    </source>
</evidence>
<organism evidence="1">
    <name type="scientific">Staphylococcus aureus</name>
    <dbReference type="NCBI Taxonomy" id="1280"/>
    <lineage>
        <taxon>Bacteria</taxon>
        <taxon>Bacillati</taxon>
        <taxon>Bacillota</taxon>
        <taxon>Bacilli</taxon>
        <taxon>Bacillales</taxon>
        <taxon>Staphylococcaceae</taxon>
        <taxon>Staphylococcus</taxon>
    </lineage>
</organism>
<dbReference type="EMBL" id="AB983197">
    <property type="protein sequence ID" value="BAQ25901.1"/>
    <property type="molecule type" value="Genomic_DNA"/>
</dbReference>